<accession>B0EI79</accession>
<dbReference type="VEuPathDB" id="AmoebaDB:EDI_307650"/>
<keyword evidence="2" id="KW-1185">Reference proteome</keyword>
<dbReference type="eggNOG" id="ENOG502RCHZ">
    <property type="taxonomic scope" value="Eukaryota"/>
</dbReference>
<name>B0EI79_ENTDS</name>
<gene>
    <name evidence="1" type="ORF">EDI_307650</name>
</gene>
<dbReference type="KEGG" id="edi:EDI_307650"/>
<dbReference type="OMA" id="FCIALIN"/>
<protein>
    <submittedName>
        <fullName evidence="1">Uncharacterized protein</fullName>
    </submittedName>
</protein>
<dbReference type="OrthoDB" id="10324466at2759"/>
<proteinExistence type="predicted"/>
<sequence>MSIITRNRYADKRNYQSKVRAFCIALINRHCDVEVKQRRNVKCITLPFFQIKRLHFNNKEDYVIDLQEIIKQRVYGLEETDIKNNINIQRVMYRKKKNGYRESINIVNDLLSEFGYFVYSTQTPGRYHSVKMDIVKSITVNGIIYDKKAIERIGEEICKEIEEKIGREKVILVKQNDNKLSKLLKER</sequence>
<dbReference type="EMBL" id="DS549413">
    <property type="protein sequence ID" value="EDR25762.1"/>
    <property type="molecule type" value="Genomic_DNA"/>
</dbReference>
<evidence type="ECO:0000313" key="1">
    <source>
        <dbReference type="EMBL" id="EDR25762.1"/>
    </source>
</evidence>
<dbReference type="GeneID" id="5882992"/>
<organism evidence="2">
    <name type="scientific">Entamoeba dispar (strain ATCC PRA-260 / SAW760)</name>
    <dbReference type="NCBI Taxonomy" id="370354"/>
    <lineage>
        <taxon>Eukaryota</taxon>
        <taxon>Amoebozoa</taxon>
        <taxon>Evosea</taxon>
        <taxon>Archamoebae</taxon>
        <taxon>Mastigamoebida</taxon>
        <taxon>Entamoebidae</taxon>
        <taxon>Entamoeba</taxon>
    </lineage>
</organism>
<dbReference type="AlphaFoldDB" id="B0EI79"/>
<evidence type="ECO:0000313" key="2">
    <source>
        <dbReference type="Proteomes" id="UP000008076"/>
    </source>
</evidence>
<reference evidence="2" key="1">
    <citation type="submission" date="2007-12" db="EMBL/GenBank/DDBJ databases">
        <title>Annotation of Entamoeba dispar SAW760.</title>
        <authorList>
            <person name="Lorenzi H."/>
            <person name="Inman J."/>
            <person name="Schobel S."/>
            <person name="Amedeo P."/>
            <person name="Caler E."/>
        </authorList>
    </citation>
    <scope>NUCLEOTIDE SEQUENCE [LARGE SCALE GENOMIC DNA]</scope>
    <source>
        <strain evidence="2">ATCC PRA-260 / SAW760</strain>
    </source>
</reference>
<dbReference type="Proteomes" id="UP000008076">
    <property type="component" value="Unassembled WGS sequence"/>
</dbReference>
<dbReference type="RefSeq" id="XP_001737927.1">
    <property type="nucleotide sequence ID" value="XM_001737875.1"/>
</dbReference>